<name>A0A2M8L2Q8_9BACT</name>
<comment type="similarity">
    <text evidence="2">Belongs to the UPP synthase family.</text>
</comment>
<keyword evidence="2" id="KW-0460">Magnesium</keyword>
<feature type="binding site" evidence="2">
    <location>
        <begin position="3"/>
        <end position="6"/>
    </location>
    <ligand>
        <name>substrate</name>
    </ligand>
</feature>
<dbReference type="Pfam" id="PF01255">
    <property type="entry name" value="Prenyltransf"/>
    <property type="match status" value="1"/>
</dbReference>
<accession>A0A2M8L2Q8</accession>
<evidence type="ECO:0000313" key="3">
    <source>
        <dbReference type="EMBL" id="PJE67221.1"/>
    </source>
</evidence>
<dbReference type="GO" id="GO:0016094">
    <property type="term" value="P:polyprenol biosynthetic process"/>
    <property type="evidence" value="ECO:0007669"/>
    <property type="project" value="TreeGrafter"/>
</dbReference>
<dbReference type="EC" id="2.5.1.-" evidence="2"/>
<feature type="binding site" evidence="2">
    <location>
        <position position="51"/>
    </location>
    <ligand>
        <name>substrate</name>
    </ligand>
</feature>
<keyword evidence="1 2" id="KW-0808">Transferase</keyword>
<dbReference type="SUPFAM" id="SSF64005">
    <property type="entry name" value="Undecaprenyl diphosphate synthase"/>
    <property type="match status" value="1"/>
</dbReference>
<dbReference type="PANTHER" id="PTHR10291">
    <property type="entry name" value="DEHYDRODOLICHYL DIPHOSPHATE SYNTHASE FAMILY MEMBER"/>
    <property type="match status" value="1"/>
</dbReference>
<reference evidence="4" key="1">
    <citation type="submission" date="2017-09" db="EMBL/GenBank/DDBJ databases">
        <title>Depth-based differentiation of microbial function through sediment-hosted aquifers and enrichment of novel symbionts in the deep terrestrial subsurface.</title>
        <authorList>
            <person name="Probst A.J."/>
            <person name="Ladd B."/>
            <person name="Jarett J.K."/>
            <person name="Geller-Mcgrath D.E."/>
            <person name="Sieber C.M.K."/>
            <person name="Emerson J.B."/>
            <person name="Anantharaman K."/>
            <person name="Thomas B.C."/>
            <person name="Malmstrom R."/>
            <person name="Stieglmeier M."/>
            <person name="Klingl A."/>
            <person name="Woyke T."/>
            <person name="Ryan C.M."/>
            <person name="Banfield J.F."/>
        </authorList>
    </citation>
    <scope>NUCLEOTIDE SEQUENCE [LARGE SCALE GENOMIC DNA]</scope>
</reference>
<dbReference type="PROSITE" id="PS01066">
    <property type="entry name" value="UPP_SYNTHASE"/>
    <property type="match status" value="1"/>
</dbReference>
<evidence type="ECO:0000313" key="4">
    <source>
        <dbReference type="Proteomes" id="UP000231474"/>
    </source>
</evidence>
<comment type="caution">
    <text evidence="3">The sequence shown here is derived from an EMBL/GenBank/DDBJ whole genome shotgun (WGS) entry which is preliminary data.</text>
</comment>
<dbReference type="GO" id="GO:0045547">
    <property type="term" value="F:ditrans,polycis-polyprenyl diphosphate synthase [(2E,6E)-farnesyl diphosphate specific] activity"/>
    <property type="evidence" value="ECO:0007669"/>
    <property type="project" value="TreeGrafter"/>
</dbReference>
<evidence type="ECO:0000256" key="2">
    <source>
        <dbReference type="HAMAP-Rule" id="MF_01139"/>
    </source>
</evidence>
<gene>
    <name evidence="3" type="primary">uppS</name>
    <name evidence="3" type="ORF">COU95_03675</name>
</gene>
<dbReference type="AlphaFoldDB" id="A0A2M8L2Q8"/>
<comment type="function">
    <text evidence="2">Catalyzes the condensation of isopentenyl diphosphate (IPP) with allylic pyrophosphates generating different type of terpenoids.</text>
</comment>
<keyword evidence="2" id="KW-0479">Metal-binding</keyword>
<organism evidence="3 4">
    <name type="scientific">Candidatus Shapirobacteria bacterium CG10_big_fil_rev_8_21_14_0_10_40_9</name>
    <dbReference type="NCBI Taxonomy" id="1974888"/>
    <lineage>
        <taxon>Bacteria</taxon>
        <taxon>Candidatus Shapironibacteriota</taxon>
    </lineage>
</organism>
<sequence>MDGNRRWAAKRGLTPVQGHEAGVKAVVKIVDHCLELGVKTLTIYALSTENWQKRAKEEVEGIFNLLVRAVKEKKEEYRKKRIKVAILGDFQAFPRKVARAIEEILRIVKTHERLKVNIALNYGGRDEILRAVKKIVGQKIPPGKINEETFGKFLYTNGEQDPDLIIRTGGEVRLSNFLLWQMSYSELYFTDTLWPDFSPAKLDQAIAEYQRRTRRFGGGKFSAYRRKK</sequence>
<dbReference type="GO" id="GO:0000287">
    <property type="term" value="F:magnesium ion binding"/>
    <property type="evidence" value="ECO:0007669"/>
    <property type="project" value="UniProtKB-UniRule"/>
</dbReference>
<feature type="binding site" evidence="2">
    <location>
        <position position="167"/>
    </location>
    <ligand>
        <name>substrate</name>
    </ligand>
</feature>
<feature type="binding site" evidence="2">
    <location>
        <position position="186"/>
    </location>
    <ligand>
        <name>Mg(2+)</name>
        <dbReference type="ChEBI" id="CHEBI:18420"/>
    </ligand>
</feature>
<dbReference type="EMBL" id="PFEK01000070">
    <property type="protein sequence ID" value="PJE67221.1"/>
    <property type="molecule type" value="Genomic_DNA"/>
</dbReference>
<comment type="cofactor">
    <cofactor evidence="2">
        <name>Mg(2+)</name>
        <dbReference type="ChEBI" id="CHEBI:18420"/>
    </cofactor>
    <text evidence="2">Binds 2 magnesium ions per subunit.</text>
</comment>
<feature type="active site" description="Proton acceptor" evidence="2">
    <location>
        <position position="50"/>
    </location>
</feature>
<dbReference type="Proteomes" id="UP000231474">
    <property type="component" value="Unassembled WGS sequence"/>
</dbReference>
<feature type="binding site" evidence="2">
    <location>
        <position position="19"/>
    </location>
    <ligand>
        <name>substrate</name>
    </ligand>
</feature>
<dbReference type="InterPro" id="IPR001441">
    <property type="entry name" value="UPP_synth-like"/>
</dbReference>
<feature type="active site" evidence="2">
    <location>
        <position position="2"/>
    </location>
</feature>
<feature type="binding site" evidence="2">
    <location>
        <position position="7"/>
    </location>
    <ligand>
        <name>substrate</name>
    </ligand>
</feature>
<feature type="binding site" evidence="2">
    <location>
        <position position="54"/>
    </location>
    <ligand>
        <name>substrate</name>
    </ligand>
</feature>
<dbReference type="NCBIfam" id="TIGR00055">
    <property type="entry name" value="uppS"/>
    <property type="match status" value="1"/>
</dbReference>
<protein>
    <recommendedName>
        <fullName evidence="2">Isoprenyl transferase</fullName>
        <ecNumber evidence="2">2.5.1.-</ecNumber>
    </recommendedName>
</protein>
<dbReference type="Gene3D" id="3.40.1180.10">
    <property type="entry name" value="Decaprenyl diphosphate synthase-like"/>
    <property type="match status" value="1"/>
</dbReference>
<dbReference type="HAMAP" id="MF_01139">
    <property type="entry name" value="ISPT"/>
    <property type="match status" value="1"/>
</dbReference>
<dbReference type="PANTHER" id="PTHR10291:SF0">
    <property type="entry name" value="DEHYDRODOLICHYL DIPHOSPHATE SYNTHASE 2"/>
    <property type="match status" value="1"/>
</dbReference>
<feature type="binding site" evidence="2">
    <location>
        <position position="2"/>
    </location>
    <ligand>
        <name>Mg(2+)</name>
        <dbReference type="ChEBI" id="CHEBI:18420"/>
    </ligand>
</feature>
<dbReference type="InterPro" id="IPR018520">
    <property type="entry name" value="UPP_synth-like_CS"/>
</dbReference>
<feature type="binding site" evidence="2">
    <location>
        <begin position="47"/>
        <end position="49"/>
    </location>
    <ligand>
        <name>substrate</name>
    </ligand>
</feature>
<dbReference type="InterPro" id="IPR036424">
    <property type="entry name" value="UPP_synth-like_sf"/>
</dbReference>
<comment type="subunit">
    <text evidence="2">Homodimer.</text>
</comment>
<comment type="caution">
    <text evidence="2">Lacks conserved residue(s) required for the propagation of feature annotation.</text>
</comment>
<feature type="binding site" evidence="2">
    <location>
        <begin position="173"/>
        <end position="175"/>
    </location>
    <ligand>
        <name>substrate</name>
    </ligand>
</feature>
<evidence type="ECO:0000256" key="1">
    <source>
        <dbReference type="ARBA" id="ARBA00022679"/>
    </source>
</evidence>
<proteinExistence type="inferred from homology"/>
<dbReference type="CDD" id="cd00475">
    <property type="entry name" value="Cis_IPPS"/>
    <property type="match status" value="1"/>
</dbReference>